<organism evidence="2 3">
    <name type="scientific">Gallionella capsiferriformans (strain ES-2)</name>
    <name type="common">Gallionella ferruginea capsiferriformans (strain ES-2)</name>
    <dbReference type="NCBI Taxonomy" id="395494"/>
    <lineage>
        <taxon>Bacteria</taxon>
        <taxon>Pseudomonadati</taxon>
        <taxon>Pseudomonadota</taxon>
        <taxon>Betaproteobacteria</taxon>
        <taxon>Nitrosomonadales</taxon>
        <taxon>Gallionellaceae</taxon>
        <taxon>Gallionella</taxon>
    </lineage>
</organism>
<keyword evidence="1" id="KW-0812">Transmembrane</keyword>
<feature type="transmembrane region" description="Helical" evidence="1">
    <location>
        <begin position="12"/>
        <end position="36"/>
    </location>
</feature>
<keyword evidence="1" id="KW-1133">Transmembrane helix</keyword>
<feature type="transmembrane region" description="Helical" evidence="1">
    <location>
        <begin position="76"/>
        <end position="95"/>
    </location>
</feature>
<feature type="transmembrane region" description="Helical" evidence="1">
    <location>
        <begin position="131"/>
        <end position="147"/>
    </location>
</feature>
<feature type="transmembrane region" description="Helical" evidence="1">
    <location>
        <begin position="107"/>
        <end position="125"/>
    </location>
</feature>
<dbReference type="Proteomes" id="UP000001235">
    <property type="component" value="Chromosome"/>
</dbReference>
<keyword evidence="1" id="KW-0472">Membrane</keyword>
<reference evidence="2 3" key="1">
    <citation type="submission" date="2010-08" db="EMBL/GenBank/DDBJ databases">
        <title>Complete sequence of Gallionella capsiferriformans ES-2.</title>
        <authorList>
            <consortium name="US DOE Joint Genome Institute"/>
            <person name="Lucas S."/>
            <person name="Copeland A."/>
            <person name="Lapidus A."/>
            <person name="Cheng J.-F."/>
            <person name="Bruce D."/>
            <person name="Goodwin L."/>
            <person name="Pitluck S."/>
            <person name="Chertkov O."/>
            <person name="Davenport K.W."/>
            <person name="Detter J.C."/>
            <person name="Han C."/>
            <person name="Tapia R."/>
            <person name="Land M."/>
            <person name="Hauser L."/>
            <person name="Chang Y.-J."/>
            <person name="Jeffries C."/>
            <person name="Kyrpides N."/>
            <person name="Ivanova N."/>
            <person name="Mikhailova N."/>
            <person name="Shelobolina E.S."/>
            <person name="Picardal F."/>
            <person name="Roden E."/>
            <person name="Emerson D."/>
            <person name="Woyke T."/>
        </authorList>
    </citation>
    <scope>NUCLEOTIDE SEQUENCE [LARGE SCALE GENOMIC DNA]</scope>
    <source>
        <strain evidence="2 3">ES-2</strain>
    </source>
</reference>
<feature type="transmembrane region" description="Helical" evidence="1">
    <location>
        <begin position="154"/>
        <end position="173"/>
    </location>
</feature>
<accession>D9SFL1</accession>
<feature type="transmembrane region" description="Helical" evidence="1">
    <location>
        <begin position="209"/>
        <end position="229"/>
    </location>
</feature>
<gene>
    <name evidence="2" type="ordered locus">Galf_1281</name>
</gene>
<dbReference type="OrthoDB" id="118203at2"/>
<dbReference type="EMBL" id="CP002159">
    <property type="protein sequence ID" value="ADL55308.1"/>
    <property type="molecule type" value="Genomic_DNA"/>
</dbReference>
<dbReference type="eggNOG" id="COG3307">
    <property type="taxonomic scope" value="Bacteria"/>
</dbReference>
<protein>
    <recommendedName>
        <fullName evidence="4">O-antigen polymerase</fullName>
    </recommendedName>
</protein>
<dbReference type="RefSeq" id="WP_013293247.1">
    <property type="nucleotide sequence ID" value="NC_014394.1"/>
</dbReference>
<feature type="transmembrane region" description="Helical" evidence="1">
    <location>
        <begin position="48"/>
        <end position="64"/>
    </location>
</feature>
<dbReference type="KEGG" id="gca:Galf_1281"/>
<sequence>MIIAFLVSFFSFVHISAIGELYISELVLGFSLILLAKKRGKLFESTPKLILILGFLWLCSQILTDLVQASPVMNLMKGWAAIIFFLIDFAALYLIVGNSVKRAKMSVLGFALGGIFQFFVAPTEFGLFDPWKWALAGPVTLLVLLFLDAKNKSAGLVLLTLVILGMIDIYLNARSMGGMTILAGLIVYLCRQPRLNAIFKGRVGWGKKLFLTGISFVLISLLLLGYQSIMEAGFLPENVTKKYEQTRSSSLGLLGLIFGGRIEILASAQAVLDSPIIGHGSWAEDRKYSLLLLQVNDVFGTEREMAELEFGANQSDLIPAHSHLMQAWVWAGIMGALFWFYILKFIIGSLFHAIKYPSGLQTVVIFFSISAIWDVLFSPFGATMRLIWAIKLVVILVAKEASESVTHAGVAKP</sequence>
<evidence type="ECO:0008006" key="4">
    <source>
        <dbReference type="Google" id="ProtNLM"/>
    </source>
</evidence>
<evidence type="ECO:0000313" key="2">
    <source>
        <dbReference type="EMBL" id="ADL55308.1"/>
    </source>
</evidence>
<name>D9SFL1_GALCS</name>
<evidence type="ECO:0000313" key="3">
    <source>
        <dbReference type="Proteomes" id="UP000001235"/>
    </source>
</evidence>
<feature type="transmembrane region" description="Helical" evidence="1">
    <location>
        <begin position="359"/>
        <end position="376"/>
    </location>
</feature>
<dbReference type="STRING" id="395494.Galf_1281"/>
<dbReference type="AlphaFoldDB" id="D9SFL1"/>
<dbReference type="HOGENOM" id="CLU_052350_0_0_4"/>
<feature type="transmembrane region" description="Helical" evidence="1">
    <location>
        <begin position="327"/>
        <end position="347"/>
    </location>
</feature>
<proteinExistence type="predicted"/>
<keyword evidence="3" id="KW-1185">Reference proteome</keyword>
<evidence type="ECO:0000256" key="1">
    <source>
        <dbReference type="SAM" id="Phobius"/>
    </source>
</evidence>